<accession>A0A918Y1T8</accession>
<feature type="transmembrane region" description="Helical" evidence="1">
    <location>
        <begin position="20"/>
        <end position="41"/>
    </location>
</feature>
<gene>
    <name evidence="2" type="ORF">GCM10010508_16980</name>
</gene>
<reference evidence="2" key="2">
    <citation type="submission" date="2020-09" db="EMBL/GenBank/DDBJ databases">
        <authorList>
            <person name="Sun Q."/>
            <person name="Ohkuma M."/>
        </authorList>
    </citation>
    <scope>NUCLEOTIDE SEQUENCE</scope>
    <source>
        <strain evidence="2">JCM 4654</strain>
    </source>
</reference>
<organism evidence="2 3">
    <name type="scientific">Streptomyces naganishii JCM 4654</name>
    <dbReference type="NCBI Taxonomy" id="1306179"/>
    <lineage>
        <taxon>Bacteria</taxon>
        <taxon>Bacillati</taxon>
        <taxon>Actinomycetota</taxon>
        <taxon>Actinomycetes</taxon>
        <taxon>Kitasatosporales</taxon>
        <taxon>Streptomycetaceae</taxon>
        <taxon>Streptomyces</taxon>
    </lineage>
</organism>
<keyword evidence="3" id="KW-1185">Reference proteome</keyword>
<keyword evidence="1" id="KW-1133">Transmembrane helix</keyword>
<dbReference type="AlphaFoldDB" id="A0A918Y1T8"/>
<keyword evidence="1" id="KW-0472">Membrane</keyword>
<sequence>MMTTPFHDLAAPLLAGAGLRIAVCVALAGIAFTVVFVLGGFRR</sequence>
<comment type="caution">
    <text evidence="2">The sequence shown here is derived from an EMBL/GenBank/DDBJ whole genome shotgun (WGS) entry which is preliminary data.</text>
</comment>
<reference evidence="2" key="1">
    <citation type="journal article" date="2014" name="Int. J. Syst. Evol. Microbiol.">
        <title>Complete genome sequence of Corynebacterium casei LMG S-19264T (=DSM 44701T), isolated from a smear-ripened cheese.</title>
        <authorList>
            <consortium name="US DOE Joint Genome Institute (JGI-PGF)"/>
            <person name="Walter F."/>
            <person name="Albersmeier A."/>
            <person name="Kalinowski J."/>
            <person name="Ruckert C."/>
        </authorList>
    </citation>
    <scope>NUCLEOTIDE SEQUENCE</scope>
    <source>
        <strain evidence="2">JCM 4654</strain>
    </source>
</reference>
<evidence type="ECO:0000313" key="2">
    <source>
        <dbReference type="EMBL" id="GHD86984.1"/>
    </source>
</evidence>
<name>A0A918Y1T8_9ACTN</name>
<evidence type="ECO:0000313" key="3">
    <source>
        <dbReference type="Proteomes" id="UP000608955"/>
    </source>
</evidence>
<keyword evidence="1" id="KW-0812">Transmembrane</keyword>
<proteinExistence type="predicted"/>
<evidence type="ECO:0000256" key="1">
    <source>
        <dbReference type="SAM" id="Phobius"/>
    </source>
</evidence>
<dbReference type="Proteomes" id="UP000608955">
    <property type="component" value="Unassembled WGS sequence"/>
</dbReference>
<dbReference type="EMBL" id="BMVF01000004">
    <property type="protein sequence ID" value="GHD86984.1"/>
    <property type="molecule type" value="Genomic_DNA"/>
</dbReference>
<protein>
    <submittedName>
        <fullName evidence="2">Uncharacterized protein</fullName>
    </submittedName>
</protein>